<keyword evidence="2" id="KW-1185">Reference proteome</keyword>
<protein>
    <submittedName>
        <fullName evidence="1">Uncharacterized protein</fullName>
    </submittedName>
</protein>
<evidence type="ECO:0000313" key="2">
    <source>
        <dbReference type="Proteomes" id="UP000887116"/>
    </source>
</evidence>
<dbReference type="EMBL" id="BMAO01003401">
    <property type="protein sequence ID" value="GFQ87475.1"/>
    <property type="molecule type" value="Genomic_DNA"/>
</dbReference>
<name>A0A8X6FR71_TRICU</name>
<gene>
    <name evidence="1" type="ORF">TNCT_149341</name>
</gene>
<dbReference type="Proteomes" id="UP000887116">
    <property type="component" value="Unassembled WGS sequence"/>
</dbReference>
<sequence length="78" mass="9066">MISLRCPHKKKPTLHKCGECGGHTSDWFTRPYPSPRRLRVQVILNHLVVMGWCSIVLEQHAIMNDSSNILKQFRQNLL</sequence>
<organism evidence="1 2">
    <name type="scientific">Trichonephila clavata</name>
    <name type="common">Joro spider</name>
    <name type="synonym">Nephila clavata</name>
    <dbReference type="NCBI Taxonomy" id="2740835"/>
    <lineage>
        <taxon>Eukaryota</taxon>
        <taxon>Metazoa</taxon>
        <taxon>Ecdysozoa</taxon>
        <taxon>Arthropoda</taxon>
        <taxon>Chelicerata</taxon>
        <taxon>Arachnida</taxon>
        <taxon>Araneae</taxon>
        <taxon>Araneomorphae</taxon>
        <taxon>Entelegynae</taxon>
        <taxon>Araneoidea</taxon>
        <taxon>Nephilidae</taxon>
        <taxon>Trichonephila</taxon>
    </lineage>
</organism>
<evidence type="ECO:0000313" key="1">
    <source>
        <dbReference type="EMBL" id="GFQ87475.1"/>
    </source>
</evidence>
<comment type="caution">
    <text evidence="1">The sequence shown here is derived from an EMBL/GenBank/DDBJ whole genome shotgun (WGS) entry which is preliminary data.</text>
</comment>
<dbReference type="AlphaFoldDB" id="A0A8X6FR71"/>
<reference evidence="1" key="1">
    <citation type="submission" date="2020-07" db="EMBL/GenBank/DDBJ databases">
        <title>Multicomponent nature underlies the extraordinary mechanical properties of spider dragline silk.</title>
        <authorList>
            <person name="Kono N."/>
            <person name="Nakamura H."/>
            <person name="Mori M."/>
            <person name="Yoshida Y."/>
            <person name="Ohtoshi R."/>
            <person name="Malay A.D."/>
            <person name="Moran D.A.P."/>
            <person name="Tomita M."/>
            <person name="Numata K."/>
            <person name="Arakawa K."/>
        </authorList>
    </citation>
    <scope>NUCLEOTIDE SEQUENCE</scope>
</reference>
<accession>A0A8X6FR71</accession>
<proteinExistence type="predicted"/>